<evidence type="ECO:0000259" key="12">
    <source>
        <dbReference type="Pfam" id="PF02687"/>
    </source>
</evidence>
<comment type="caution">
    <text evidence="14">The sequence shown here is derived from an EMBL/GenBank/DDBJ whole genome shotgun (WGS) entry which is preliminary data.</text>
</comment>
<evidence type="ECO:0000256" key="1">
    <source>
        <dbReference type="ARBA" id="ARBA00004651"/>
    </source>
</evidence>
<evidence type="ECO:0000256" key="8">
    <source>
        <dbReference type="ARBA" id="ARBA00023136"/>
    </source>
</evidence>
<feature type="transmembrane region" description="Helical" evidence="11">
    <location>
        <begin position="166"/>
        <end position="188"/>
    </location>
</feature>
<proteinExistence type="inferred from homology"/>
<dbReference type="EMBL" id="PFLI01000182">
    <property type="protein sequence ID" value="PIY71608.1"/>
    <property type="molecule type" value="Genomic_DNA"/>
</dbReference>
<comment type="similarity">
    <text evidence="2 10">Belongs to the ABC-4 integral membrane protein family. FtsX subfamily.</text>
</comment>
<dbReference type="Gene3D" id="3.30.70.3040">
    <property type="match status" value="1"/>
</dbReference>
<organism evidence="14 15">
    <name type="scientific">Candidatus Roizmanbacteria bacterium CG_4_10_14_0_8_um_filter_33_9</name>
    <dbReference type="NCBI Taxonomy" id="1974826"/>
    <lineage>
        <taxon>Bacteria</taxon>
        <taxon>Candidatus Roizmaniibacteriota</taxon>
    </lineage>
</organism>
<comment type="subcellular location">
    <subcellularLocation>
        <location evidence="1">Cell membrane</location>
        <topology evidence="1">Multi-pass membrane protein</topology>
    </subcellularLocation>
</comment>
<feature type="domain" description="FtsX extracellular" evidence="13">
    <location>
        <begin position="51"/>
        <end position="142"/>
    </location>
</feature>
<keyword evidence="7 11" id="KW-1133">Transmembrane helix</keyword>
<evidence type="ECO:0000259" key="13">
    <source>
        <dbReference type="Pfam" id="PF18075"/>
    </source>
</evidence>
<dbReference type="InterPro" id="IPR040690">
    <property type="entry name" value="FtsX_ECD"/>
</dbReference>
<keyword evidence="5 10" id="KW-0132">Cell division</keyword>
<evidence type="ECO:0000313" key="14">
    <source>
        <dbReference type="EMBL" id="PIY71608.1"/>
    </source>
</evidence>
<dbReference type="GO" id="GO:0051301">
    <property type="term" value="P:cell division"/>
    <property type="evidence" value="ECO:0007669"/>
    <property type="project" value="UniProtKB-KW"/>
</dbReference>
<dbReference type="AlphaFoldDB" id="A0A2M7QHV7"/>
<dbReference type="PANTHER" id="PTHR47755:SF1">
    <property type="entry name" value="CELL DIVISION PROTEIN FTSX"/>
    <property type="match status" value="1"/>
</dbReference>
<evidence type="ECO:0000256" key="7">
    <source>
        <dbReference type="ARBA" id="ARBA00022989"/>
    </source>
</evidence>
<evidence type="ECO:0000313" key="15">
    <source>
        <dbReference type="Proteomes" id="UP000229401"/>
    </source>
</evidence>
<name>A0A2M7QHV7_9BACT</name>
<keyword evidence="6 11" id="KW-0812">Transmembrane</keyword>
<evidence type="ECO:0000256" key="4">
    <source>
        <dbReference type="ARBA" id="ARBA00022475"/>
    </source>
</evidence>
<dbReference type="InterPro" id="IPR004513">
    <property type="entry name" value="FtsX"/>
</dbReference>
<keyword evidence="9 10" id="KW-0131">Cell cycle</keyword>
<protein>
    <recommendedName>
        <fullName evidence="3 10">Cell division protein FtsX</fullName>
    </recommendedName>
</protein>
<feature type="transmembrane region" description="Helical" evidence="11">
    <location>
        <begin position="16"/>
        <end position="40"/>
    </location>
</feature>
<accession>A0A2M7QHV7</accession>
<dbReference type="PIRSF" id="PIRSF003097">
    <property type="entry name" value="FtsX"/>
    <property type="match status" value="1"/>
</dbReference>
<feature type="domain" description="ABC3 transporter permease C-terminal" evidence="12">
    <location>
        <begin position="166"/>
        <end position="296"/>
    </location>
</feature>
<evidence type="ECO:0000256" key="11">
    <source>
        <dbReference type="SAM" id="Phobius"/>
    </source>
</evidence>
<sequence>MNSIFTTIRRAPYQSLATFLSLVLTLFLSLSIFFLLSFLYGLLGYVESRPQVTVYFQTQTSESDILKIKDNLISSGKILSAKYISKDDAFKIYKDLNKDNPLLLEMITPDILPASLEIFATKPSFLPQIADFLNKQPGVDEVNFQKLIIDKLLALTSILRKVSLGFFTYLLISTIFILITITHFKIALKKDEIELLQLLGASRGYVRKPYLKEALLFGFASATIVYAVFISLFFLTRQFTESYLTGINNLQIEIASLKITVWPLGLEFALILYAITLLFGIIISLFSTSIALRKYIQ</sequence>
<reference evidence="15" key="1">
    <citation type="submission" date="2017-09" db="EMBL/GenBank/DDBJ databases">
        <title>Depth-based differentiation of microbial function through sediment-hosted aquifers and enrichment of novel symbionts in the deep terrestrial subsurface.</title>
        <authorList>
            <person name="Probst A.J."/>
            <person name="Ladd B."/>
            <person name="Jarett J.K."/>
            <person name="Geller-Mcgrath D.E."/>
            <person name="Sieber C.M.K."/>
            <person name="Emerson J.B."/>
            <person name="Anantharaman K."/>
            <person name="Thomas B.C."/>
            <person name="Malmstrom R."/>
            <person name="Stieglmeier M."/>
            <person name="Klingl A."/>
            <person name="Woyke T."/>
            <person name="Ryan C.M."/>
            <person name="Banfield J.F."/>
        </authorList>
    </citation>
    <scope>NUCLEOTIDE SEQUENCE [LARGE SCALE GENOMIC DNA]</scope>
</reference>
<gene>
    <name evidence="14" type="ORF">COY87_05260</name>
</gene>
<dbReference type="Proteomes" id="UP000229401">
    <property type="component" value="Unassembled WGS sequence"/>
</dbReference>
<dbReference type="GO" id="GO:0005886">
    <property type="term" value="C:plasma membrane"/>
    <property type="evidence" value="ECO:0007669"/>
    <property type="project" value="UniProtKB-SubCell"/>
</dbReference>
<keyword evidence="8 10" id="KW-0472">Membrane</keyword>
<dbReference type="InterPro" id="IPR003838">
    <property type="entry name" value="ABC3_permease_C"/>
</dbReference>
<dbReference type="Pfam" id="PF02687">
    <property type="entry name" value="FtsX"/>
    <property type="match status" value="1"/>
</dbReference>
<dbReference type="Pfam" id="PF18075">
    <property type="entry name" value="FtsX_ECD"/>
    <property type="match status" value="1"/>
</dbReference>
<keyword evidence="4 10" id="KW-1003">Cell membrane</keyword>
<evidence type="ECO:0000256" key="6">
    <source>
        <dbReference type="ARBA" id="ARBA00022692"/>
    </source>
</evidence>
<evidence type="ECO:0000256" key="5">
    <source>
        <dbReference type="ARBA" id="ARBA00022618"/>
    </source>
</evidence>
<feature type="transmembrane region" description="Helical" evidence="11">
    <location>
        <begin position="214"/>
        <end position="235"/>
    </location>
</feature>
<evidence type="ECO:0000256" key="3">
    <source>
        <dbReference type="ARBA" id="ARBA00021907"/>
    </source>
</evidence>
<evidence type="ECO:0000256" key="9">
    <source>
        <dbReference type="ARBA" id="ARBA00023306"/>
    </source>
</evidence>
<dbReference type="PANTHER" id="PTHR47755">
    <property type="entry name" value="CELL DIVISION PROTEIN FTSX"/>
    <property type="match status" value="1"/>
</dbReference>
<evidence type="ECO:0000256" key="10">
    <source>
        <dbReference type="PIRNR" id="PIRNR003097"/>
    </source>
</evidence>
<evidence type="ECO:0000256" key="2">
    <source>
        <dbReference type="ARBA" id="ARBA00007379"/>
    </source>
</evidence>
<feature type="transmembrane region" description="Helical" evidence="11">
    <location>
        <begin position="270"/>
        <end position="292"/>
    </location>
</feature>